<evidence type="ECO:0000313" key="4">
    <source>
        <dbReference type="Proteomes" id="UP000001929"/>
    </source>
</evidence>
<dbReference type="EMBL" id="CP000230">
    <property type="protein sequence ID" value="ABC23566.1"/>
    <property type="molecule type" value="Genomic_DNA"/>
</dbReference>
<accession>Q2RQM9</accession>
<dbReference type="STRING" id="269796.Rru_A2769"/>
<dbReference type="GO" id="GO:0046685">
    <property type="term" value="P:response to arsenic-containing substance"/>
    <property type="evidence" value="ECO:0007669"/>
    <property type="project" value="UniProtKB-KW"/>
</dbReference>
<keyword evidence="1" id="KW-0059">Arsenical resistance</keyword>
<proteinExistence type="predicted"/>
<dbReference type="Proteomes" id="UP000001929">
    <property type="component" value="Chromosome"/>
</dbReference>
<reference evidence="3 4" key="1">
    <citation type="journal article" date="2011" name="Stand. Genomic Sci.">
        <title>Complete genome sequence of Rhodospirillum rubrum type strain (S1).</title>
        <authorList>
            <person name="Munk A.C."/>
            <person name="Copeland A."/>
            <person name="Lucas S."/>
            <person name="Lapidus A."/>
            <person name="Del Rio T.G."/>
            <person name="Barry K."/>
            <person name="Detter J.C."/>
            <person name="Hammon N."/>
            <person name="Israni S."/>
            <person name="Pitluck S."/>
            <person name="Brettin T."/>
            <person name="Bruce D."/>
            <person name="Han C."/>
            <person name="Tapia R."/>
            <person name="Gilna P."/>
            <person name="Schmutz J."/>
            <person name="Larimer F."/>
            <person name="Land M."/>
            <person name="Kyrpides N.C."/>
            <person name="Mavromatis K."/>
            <person name="Richardson P."/>
            <person name="Rohde M."/>
            <person name="Goker M."/>
            <person name="Klenk H.P."/>
            <person name="Zhang Y."/>
            <person name="Roberts G.P."/>
            <person name="Reslewic S."/>
            <person name="Schwartz D.C."/>
        </authorList>
    </citation>
    <scope>NUCLEOTIDE SEQUENCE [LARGE SCALE GENOMIC DNA]</scope>
    <source>
        <strain evidence="4">ATCC 11170 / ATH 1.1.1 / DSM 467 / LMG 4362 / NCIMB 8255 / S1</strain>
    </source>
</reference>
<evidence type="ECO:0000256" key="1">
    <source>
        <dbReference type="ARBA" id="ARBA00022849"/>
    </source>
</evidence>
<dbReference type="RefSeq" id="WP_011390579.1">
    <property type="nucleotide sequence ID" value="NC_007643.1"/>
</dbReference>
<dbReference type="Gene3D" id="3.40.50.2300">
    <property type="match status" value="1"/>
</dbReference>
<evidence type="ECO:0000313" key="3">
    <source>
        <dbReference type="EMBL" id="ABC23566.1"/>
    </source>
</evidence>
<dbReference type="InterPro" id="IPR036196">
    <property type="entry name" value="Ptyr_pPase_sf"/>
</dbReference>
<dbReference type="PANTHER" id="PTHR43428:SF1">
    <property type="entry name" value="ARSENATE REDUCTASE"/>
    <property type="match status" value="1"/>
</dbReference>
<dbReference type="AlphaFoldDB" id="Q2RQM9"/>
<protein>
    <submittedName>
        <fullName evidence="3">Protein tyrosine phosphatase</fullName>
    </submittedName>
</protein>
<gene>
    <name evidence="3" type="ordered locus">Rru_A2769</name>
</gene>
<name>Q2RQM9_RHORT</name>
<dbReference type="SUPFAM" id="SSF52788">
    <property type="entry name" value="Phosphotyrosine protein phosphatases I"/>
    <property type="match status" value="1"/>
</dbReference>
<keyword evidence="4" id="KW-1185">Reference proteome</keyword>
<feature type="domain" description="Phosphotyrosine protein phosphatase I" evidence="2">
    <location>
        <begin position="7"/>
        <end position="143"/>
    </location>
</feature>
<evidence type="ECO:0000259" key="2">
    <source>
        <dbReference type="SMART" id="SM00226"/>
    </source>
</evidence>
<dbReference type="PhylomeDB" id="Q2RQM9"/>
<dbReference type="InterPro" id="IPR023485">
    <property type="entry name" value="Ptyr_pPase"/>
</dbReference>
<dbReference type="EnsemblBacteria" id="ABC23566">
    <property type="protein sequence ID" value="ABC23566"/>
    <property type="gene ID" value="Rru_A2769"/>
</dbReference>
<dbReference type="SMART" id="SM00226">
    <property type="entry name" value="LMWPc"/>
    <property type="match status" value="1"/>
</dbReference>
<dbReference type="HOGENOM" id="CLU_071415_3_1_5"/>
<dbReference type="KEGG" id="rru:Rru_A2769"/>
<dbReference type="PATRIC" id="fig|269796.9.peg.2875"/>
<dbReference type="eggNOG" id="COG0394">
    <property type="taxonomic scope" value="Bacteria"/>
</dbReference>
<organism evidence="3 4">
    <name type="scientific">Rhodospirillum rubrum (strain ATCC 11170 / ATH 1.1.1 / DSM 467 / LMG 4362 / NCIMB 8255 / S1)</name>
    <dbReference type="NCBI Taxonomy" id="269796"/>
    <lineage>
        <taxon>Bacteria</taxon>
        <taxon>Pseudomonadati</taxon>
        <taxon>Pseudomonadota</taxon>
        <taxon>Alphaproteobacteria</taxon>
        <taxon>Rhodospirillales</taxon>
        <taxon>Rhodospirillaceae</taxon>
        <taxon>Rhodospirillum</taxon>
    </lineage>
</organism>
<dbReference type="Pfam" id="PF01451">
    <property type="entry name" value="LMWPc"/>
    <property type="match status" value="1"/>
</dbReference>
<dbReference type="CDD" id="cd16345">
    <property type="entry name" value="LMWP_ArsC"/>
    <property type="match status" value="1"/>
</dbReference>
<sequence>MVDSLPSAVLFCCTMNSIRSPMAEGILKRFHGNRIYVDSAGVRAGGYIDGFVVEVMEEIGIDLSGHRCKVFDELEDDSFDVIVSLSPKAQHRAVEMTRFMSCEVLFWNTFDASLIDGNREVRLNAYRAVRDDLMRKILARFPVARAPSG</sequence>
<dbReference type="PANTHER" id="PTHR43428">
    <property type="entry name" value="ARSENATE REDUCTASE"/>
    <property type="match status" value="1"/>
</dbReference>